<dbReference type="Proteomes" id="UP001642409">
    <property type="component" value="Unassembled WGS sequence"/>
</dbReference>
<evidence type="ECO:0000313" key="4">
    <source>
        <dbReference type="EMBL" id="CAL5977884.1"/>
    </source>
</evidence>
<evidence type="ECO:0000259" key="2">
    <source>
        <dbReference type="PROSITE" id="PS50222"/>
    </source>
</evidence>
<keyword evidence="3" id="KW-0969">Cilium</keyword>
<dbReference type="EMBL" id="CAXDID020000008">
    <property type="protein sequence ID" value="CAL5977884.1"/>
    <property type="molecule type" value="Genomic_DNA"/>
</dbReference>
<accession>A0AA86NGG8</accession>
<dbReference type="AlphaFoldDB" id="A0AA86NGG8"/>
<proteinExistence type="predicted"/>
<dbReference type="SMART" id="SM00054">
    <property type="entry name" value="EFh"/>
    <property type="match status" value="3"/>
</dbReference>
<name>A0AA86NGG8_9EUKA</name>
<evidence type="ECO:0000313" key="5">
    <source>
        <dbReference type="Proteomes" id="UP001642409"/>
    </source>
</evidence>
<gene>
    <name evidence="4" type="ORF">HINF_LOCUS4522</name>
    <name evidence="3" type="ORF">HINF_LOCUS6954</name>
</gene>
<dbReference type="SUPFAM" id="SSF47473">
    <property type="entry name" value="EF-hand"/>
    <property type="match status" value="1"/>
</dbReference>
<feature type="domain" description="EF-hand" evidence="2">
    <location>
        <begin position="30"/>
        <end position="56"/>
    </location>
</feature>
<dbReference type="InterPro" id="IPR002048">
    <property type="entry name" value="EF_hand_dom"/>
</dbReference>
<feature type="domain" description="EF-hand" evidence="2">
    <location>
        <begin position="149"/>
        <end position="184"/>
    </location>
</feature>
<evidence type="ECO:0000313" key="3">
    <source>
        <dbReference type="EMBL" id="CAI9919309.1"/>
    </source>
</evidence>
<dbReference type="EMBL" id="CATOUU010000171">
    <property type="protein sequence ID" value="CAI9919309.1"/>
    <property type="molecule type" value="Genomic_DNA"/>
</dbReference>
<keyword evidence="1" id="KW-0106">Calcium</keyword>
<keyword evidence="3" id="KW-0966">Cell projection</keyword>
<organism evidence="3">
    <name type="scientific">Hexamita inflata</name>
    <dbReference type="NCBI Taxonomy" id="28002"/>
    <lineage>
        <taxon>Eukaryota</taxon>
        <taxon>Metamonada</taxon>
        <taxon>Diplomonadida</taxon>
        <taxon>Hexamitidae</taxon>
        <taxon>Hexamitinae</taxon>
        <taxon>Hexamita</taxon>
    </lineage>
</organism>
<dbReference type="Gene3D" id="1.10.238.10">
    <property type="entry name" value="EF-hand"/>
    <property type="match status" value="2"/>
</dbReference>
<protein>
    <submittedName>
        <fullName evidence="3">Flagellar calcium-binding protein</fullName>
    </submittedName>
    <submittedName>
        <fullName evidence="4">Flagellar_calcium-binding protein</fullName>
    </submittedName>
</protein>
<comment type="caution">
    <text evidence="3">The sequence shown here is derived from an EMBL/GenBank/DDBJ whole genome shotgun (WGS) entry which is preliminary data.</text>
</comment>
<evidence type="ECO:0000256" key="1">
    <source>
        <dbReference type="ARBA" id="ARBA00022837"/>
    </source>
</evidence>
<sequence length="188" mass="22277">MTKQLDYSKLDKVLQYQDTQLARDWRNKEWKFLDINGNNYVSLSEFETWIKHHLPEFFNSGDGQRYKVAFRYAYNKARTIHQSKASATSAQKQQNDDYLTRSEFAPMLKCTRIFLEIYNMFDELDTSRDRKIQIGEFIRGVDKLNQWGAKIQDPKADFKKIDDNDSGNILYDEFLQYALDKNLDVVQG</sequence>
<dbReference type="PROSITE" id="PS00018">
    <property type="entry name" value="EF_HAND_1"/>
    <property type="match status" value="2"/>
</dbReference>
<keyword evidence="3" id="KW-0282">Flagellum</keyword>
<reference evidence="3" key="1">
    <citation type="submission" date="2023-06" db="EMBL/GenBank/DDBJ databases">
        <authorList>
            <person name="Kurt Z."/>
        </authorList>
    </citation>
    <scope>NUCLEOTIDE SEQUENCE</scope>
</reference>
<dbReference type="PROSITE" id="PS50222">
    <property type="entry name" value="EF_HAND_2"/>
    <property type="match status" value="2"/>
</dbReference>
<keyword evidence="5" id="KW-1185">Reference proteome</keyword>
<reference evidence="4 5" key="2">
    <citation type="submission" date="2024-07" db="EMBL/GenBank/DDBJ databases">
        <authorList>
            <person name="Akdeniz Z."/>
        </authorList>
    </citation>
    <scope>NUCLEOTIDE SEQUENCE [LARGE SCALE GENOMIC DNA]</scope>
</reference>
<dbReference type="InterPro" id="IPR018247">
    <property type="entry name" value="EF_Hand_1_Ca_BS"/>
</dbReference>
<dbReference type="InterPro" id="IPR011992">
    <property type="entry name" value="EF-hand-dom_pair"/>
</dbReference>
<dbReference type="GO" id="GO:0005509">
    <property type="term" value="F:calcium ion binding"/>
    <property type="evidence" value="ECO:0007669"/>
    <property type="project" value="InterPro"/>
</dbReference>